<dbReference type="PANTHER" id="PTHR30535:SF34">
    <property type="entry name" value="MOLYBDATE-BINDING PROTEIN MOLA"/>
    <property type="match status" value="1"/>
</dbReference>
<keyword evidence="2" id="KW-0732">Signal</keyword>
<name>A0ABU1J5W5_9MICC</name>
<dbReference type="Pfam" id="PF01497">
    <property type="entry name" value="Peripla_BP_2"/>
    <property type="match status" value="1"/>
</dbReference>
<evidence type="ECO:0000256" key="1">
    <source>
        <dbReference type="ARBA" id="ARBA00008814"/>
    </source>
</evidence>
<organism evidence="4 5">
    <name type="scientific">Arthrobacter russicus</name>
    <dbReference type="NCBI Taxonomy" id="172040"/>
    <lineage>
        <taxon>Bacteria</taxon>
        <taxon>Bacillati</taxon>
        <taxon>Actinomycetota</taxon>
        <taxon>Actinomycetes</taxon>
        <taxon>Micrococcales</taxon>
        <taxon>Micrococcaceae</taxon>
        <taxon>Arthrobacter</taxon>
    </lineage>
</organism>
<proteinExistence type="inferred from homology"/>
<feature type="domain" description="Fe/B12 periplasmic-binding" evidence="3">
    <location>
        <begin position="66"/>
        <end position="370"/>
    </location>
</feature>
<dbReference type="PROSITE" id="PS50983">
    <property type="entry name" value="FE_B12_PBP"/>
    <property type="match status" value="1"/>
</dbReference>
<comment type="similarity">
    <text evidence="1">Belongs to the bacterial solute-binding protein 8 family.</text>
</comment>
<feature type="signal peptide" evidence="2">
    <location>
        <begin position="1"/>
        <end position="21"/>
    </location>
</feature>
<reference evidence="4 5" key="1">
    <citation type="submission" date="2023-07" db="EMBL/GenBank/DDBJ databases">
        <title>Sequencing the genomes of 1000 actinobacteria strains.</title>
        <authorList>
            <person name="Klenk H.-P."/>
        </authorList>
    </citation>
    <scope>NUCLEOTIDE SEQUENCE [LARGE SCALE GENOMIC DNA]</scope>
    <source>
        <strain evidence="4 5">DSM 14555</strain>
    </source>
</reference>
<dbReference type="InterPro" id="IPR002491">
    <property type="entry name" value="ABC_transptr_periplasmic_BD"/>
</dbReference>
<gene>
    <name evidence="4" type="ORF">JOE69_000053</name>
</gene>
<evidence type="ECO:0000313" key="4">
    <source>
        <dbReference type="EMBL" id="MDR6267815.1"/>
    </source>
</evidence>
<comment type="caution">
    <text evidence="4">The sequence shown here is derived from an EMBL/GenBank/DDBJ whole genome shotgun (WGS) entry which is preliminary data.</text>
</comment>
<dbReference type="InterPro" id="IPR050902">
    <property type="entry name" value="ABC_Transporter_SBP"/>
</dbReference>
<protein>
    <submittedName>
        <fullName evidence="4">Iron complex transport system substrate-binding protein</fullName>
    </submittedName>
</protein>
<dbReference type="EMBL" id="JAVDQF010000001">
    <property type="protein sequence ID" value="MDR6267815.1"/>
    <property type="molecule type" value="Genomic_DNA"/>
</dbReference>
<keyword evidence="5" id="KW-1185">Reference proteome</keyword>
<evidence type="ECO:0000256" key="2">
    <source>
        <dbReference type="SAM" id="SignalP"/>
    </source>
</evidence>
<sequence>MHPLSRSAIAVGAIATLLAVAACGSTAGYSPGNSPAPPTESAKATSYPYTVENCGLSQTFDQAPSRVVILNGQSIAEVQSVIALGLDKTVIANAQRYGVYDEPGMAEKINALPSANGNTPTGKDIPAETLLSLKPDLVLANSSAAFDAGKGMATREQLAAIGAKTLVNPAQCALGKTDATDAEKQDLAQASWTSAKTYYALLGHVFDVEAKALELSDQIDQRVQKVQAAVQKEAATKPGNNDKPQALIAVPGMSMMNSSGLPAVLTGSSYDSLLEAAGTSNAFSGKDRTFTRSLSAEQLAAANVEVLVLGGFSAGEDLAAEAAKIFAAYPQWSAAKNNRYVTLADSAYLGPQNAIAIEKIAKVAHPDAFN</sequence>
<dbReference type="SUPFAM" id="SSF53807">
    <property type="entry name" value="Helical backbone' metal receptor"/>
    <property type="match status" value="1"/>
</dbReference>
<dbReference type="Proteomes" id="UP001185069">
    <property type="component" value="Unassembled WGS sequence"/>
</dbReference>
<accession>A0ABU1J5W5</accession>
<feature type="chain" id="PRO_5046314296" evidence="2">
    <location>
        <begin position="22"/>
        <end position="370"/>
    </location>
</feature>
<dbReference type="PANTHER" id="PTHR30535">
    <property type="entry name" value="VITAMIN B12-BINDING PROTEIN"/>
    <property type="match status" value="1"/>
</dbReference>
<dbReference type="Gene3D" id="3.40.50.1980">
    <property type="entry name" value="Nitrogenase molybdenum iron protein domain"/>
    <property type="match status" value="2"/>
</dbReference>
<evidence type="ECO:0000313" key="5">
    <source>
        <dbReference type="Proteomes" id="UP001185069"/>
    </source>
</evidence>
<dbReference type="PROSITE" id="PS51257">
    <property type="entry name" value="PROKAR_LIPOPROTEIN"/>
    <property type="match status" value="1"/>
</dbReference>
<evidence type="ECO:0000259" key="3">
    <source>
        <dbReference type="PROSITE" id="PS50983"/>
    </source>
</evidence>
<dbReference type="RefSeq" id="WP_309795063.1">
    <property type="nucleotide sequence ID" value="NZ_BAAAHY010000006.1"/>
</dbReference>